<proteinExistence type="predicted"/>
<feature type="non-terminal residue" evidence="1">
    <location>
        <position position="1"/>
    </location>
</feature>
<accession>A0ABY7DRN3</accession>
<protein>
    <submittedName>
        <fullName evidence="1">Uncharacterized protein</fullName>
    </submittedName>
</protein>
<dbReference type="EMBL" id="CP111014">
    <property type="protein sequence ID" value="WAQ99261.1"/>
    <property type="molecule type" value="Genomic_DNA"/>
</dbReference>
<organism evidence="1 2">
    <name type="scientific">Mya arenaria</name>
    <name type="common">Soft-shell clam</name>
    <dbReference type="NCBI Taxonomy" id="6604"/>
    <lineage>
        <taxon>Eukaryota</taxon>
        <taxon>Metazoa</taxon>
        <taxon>Spiralia</taxon>
        <taxon>Lophotrochozoa</taxon>
        <taxon>Mollusca</taxon>
        <taxon>Bivalvia</taxon>
        <taxon>Autobranchia</taxon>
        <taxon>Heteroconchia</taxon>
        <taxon>Euheterodonta</taxon>
        <taxon>Imparidentia</taxon>
        <taxon>Neoheterodontei</taxon>
        <taxon>Myida</taxon>
        <taxon>Myoidea</taxon>
        <taxon>Myidae</taxon>
        <taxon>Mya</taxon>
    </lineage>
</organism>
<reference evidence="1" key="1">
    <citation type="submission" date="2022-11" db="EMBL/GenBank/DDBJ databases">
        <title>Centuries of genome instability and evolution in soft-shell clam transmissible cancer (bioRxiv).</title>
        <authorList>
            <person name="Hart S.F.M."/>
            <person name="Yonemitsu M.A."/>
            <person name="Giersch R.M."/>
            <person name="Beal B.F."/>
            <person name="Arriagada G."/>
            <person name="Davis B.W."/>
            <person name="Ostrander E.A."/>
            <person name="Goff S.P."/>
            <person name="Metzger M.J."/>
        </authorList>
    </citation>
    <scope>NUCLEOTIDE SEQUENCE</scope>
    <source>
        <strain evidence="1">MELC-2E11</strain>
        <tissue evidence="1">Siphon/mantle</tissue>
    </source>
</reference>
<evidence type="ECO:0000313" key="1">
    <source>
        <dbReference type="EMBL" id="WAQ99261.1"/>
    </source>
</evidence>
<sequence length="119" mass="13194">MRQQTTVLLETCMFGNNPSNVTFETVTCSELLAFPNTSYNCYSNCEYGDQASWCATLSLRSCYTNDAVCCQSCPERALNIPNCEYGDKASWCATLSLRSCYTNDAVCCQSCPERALNIP</sequence>
<evidence type="ECO:0000313" key="2">
    <source>
        <dbReference type="Proteomes" id="UP001164746"/>
    </source>
</evidence>
<dbReference type="Proteomes" id="UP001164746">
    <property type="component" value="Chromosome 3"/>
</dbReference>
<keyword evidence="2" id="KW-1185">Reference proteome</keyword>
<name>A0ABY7DRN3_MYAAR</name>
<gene>
    <name evidence="1" type="ORF">MAR_023634</name>
</gene>